<proteinExistence type="predicted"/>
<dbReference type="RefSeq" id="WP_124843135.1">
    <property type="nucleotide sequence ID" value="NZ_RQZG01000003.1"/>
</dbReference>
<evidence type="ECO:0000313" key="2">
    <source>
        <dbReference type="EMBL" id="RRD06275.1"/>
    </source>
</evidence>
<keyword evidence="2" id="KW-0223">Dioxygenase</keyword>
<feature type="transmembrane region" description="Helical" evidence="1">
    <location>
        <begin position="6"/>
        <end position="28"/>
    </location>
</feature>
<protein>
    <submittedName>
        <fullName evidence="2">Aromatic ring-opening dioxygenase LigA</fullName>
    </submittedName>
</protein>
<dbReference type="Proteomes" id="UP000280819">
    <property type="component" value="Unassembled WGS sequence"/>
</dbReference>
<name>A0A3P1TAQ0_9ACTN</name>
<organism evidence="2 3">
    <name type="scientific">Arachnia propionica</name>
    <dbReference type="NCBI Taxonomy" id="1750"/>
    <lineage>
        <taxon>Bacteria</taxon>
        <taxon>Bacillati</taxon>
        <taxon>Actinomycetota</taxon>
        <taxon>Actinomycetes</taxon>
        <taxon>Propionibacteriales</taxon>
        <taxon>Propionibacteriaceae</taxon>
        <taxon>Arachnia</taxon>
    </lineage>
</organism>
<gene>
    <name evidence="2" type="ORF">EII34_03910</name>
</gene>
<keyword evidence="2" id="KW-0560">Oxidoreductase</keyword>
<sequence>MKSPKIIGLLVLIAGVVMVLSGALTWGLTSSQLASERITVAPDADSFAGAEVKGPFTAFAQSEAVKKHIMDASGGRTYAELGTEVRKATEAGDTAKAEELQKTRTMVETGNFVRSSLLTSVMAFGVSALVMGVGLLFALVGWALTRVKLPAVAVEESAAKA</sequence>
<keyword evidence="1" id="KW-0472">Membrane</keyword>
<reference evidence="2 3" key="1">
    <citation type="submission" date="2018-11" db="EMBL/GenBank/DDBJ databases">
        <title>Genomes From Bacteria Associated with the Canine Oral Cavity: a Test Case for Automated Genome-Based Taxonomic Assignment.</title>
        <authorList>
            <person name="Coil D.A."/>
            <person name="Jospin G."/>
            <person name="Darling A.E."/>
            <person name="Wallis C."/>
            <person name="Davis I.J."/>
            <person name="Harris S."/>
            <person name="Eisen J.A."/>
            <person name="Holcombe L.J."/>
            <person name="O'Flynn C."/>
        </authorList>
    </citation>
    <scope>NUCLEOTIDE SEQUENCE [LARGE SCALE GENOMIC DNA]</scope>
    <source>
        <strain evidence="2 3">OH887_COT-365</strain>
    </source>
</reference>
<dbReference type="OrthoDB" id="5243687at2"/>
<feature type="transmembrane region" description="Helical" evidence="1">
    <location>
        <begin position="121"/>
        <end position="144"/>
    </location>
</feature>
<dbReference type="AlphaFoldDB" id="A0A3P1TAQ0"/>
<dbReference type="GO" id="GO:0051213">
    <property type="term" value="F:dioxygenase activity"/>
    <property type="evidence" value="ECO:0007669"/>
    <property type="project" value="UniProtKB-KW"/>
</dbReference>
<dbReference type="EMBL" id="RQZG01000003">
    <property type="protein sequence ID" value="RRD06275.1"/>
    <property type="molecule type" value="Genomic_DNA"/>
</dbReference>
<keyword evidence="1" id="KW-0812">Transmembrane</keyword>
<accession>A0A3P1TAQ0</accession>
<keyword evidence="1" id="KW-1133">Transmembrane helix</keyword>
<evidence type="ECO:0000313" key="3">
    <source>
        <dbReference type="Proteomes" id="UP000280819"/>
    </source>
</evidence>
<evidence type="ECO:0000256" key="1">
    <source>
        <dbReference type="SAM" id="Phobius"/>
    </source>
</evidence>
<comment type="caution">
    <text evidence="2">The sequence shown here is derived from an EMBL/GenBank/DDBJ whole genome shotgun (WGS) entry which is preliminary data.</text>
</comment>